<sequence length="262" mass="28545">MALREMSARRQSALEHALSDSPATAMRSILRSAQRPNGGASPSPRVVRPSSSERPPRSPKVGATRRTTATTPTETSKSVRSPPPPIPTSRQLADMLAESSGIRSGTAATMAAAAVVSHRRGLDPALRDDSITSHAAVRIRWADATLQAAHHTPAVFRLPVRDDSSLEKVSPVEVPIRGRISQAEQLATELYRKLNEQKGPKSLERHLKIRKATWAEAAQNINATAAGRAFDESINLRKDIREVLESKFEVEARGSDRGKRHI</sequence>
<feature type="compositionally biased region" description="Low complexity" evidence="1">
    <location>
        <begin position="64"/>
        <end position="75"/>
    </location>
</feature>
<evidence type="ECO:0000313" key="2">
    <source>
        <dbReference type="EMBL" id="GHP06285.1"/>
    </source>
</evidence>
<feature type="region of interest" description="Disordered" evidence="1">
    <location>
        <begin position="1"/>
        <end position="90"/>
    </location>
</feature>
<keyword evidence="3" id="KW-1185">Reference proteome</keyword>
<evidence type="ECO:0000256" key="1">
    <source>
        <dbReference type="SAM" id="MobiDB-lite"/>
    </source>
</evidence>
<organism evidence="2 3">
    <name type="scientific">Pycnococcus provasolii</name>
    <dbReference type="NCBI Taxonomy" id="41880"/>
    <lineage>
        <taxon>Eukaryota</taxon>
        <taxon>Viridiplantae</taxon>
        <taxon>Chlorophyta</taxon>
        <taxon>Pseudoscourfieldiophyceae</taxon>
        <taxon>Pseudoscourfieldiales</taxon>
        <taxon>Pycnococcaceae</taxon>
        <taxon>Pycnococcus</taxon>
    </lineage>
</organism>
<feature type="compositionally biased region" description="Low complexity" evidence="1">
    <location>
        <begin position="41"/>
        <end position="53"/>
    </location>
</feature>
<name>A0A830HHH4_9CHLO</name>
<proteinExistence type="predicted"/>
<protein>
    <submittedName>
        <fullName evidence="2">Uncharacterized protein</fullName>
    </submittedName>
</protein>
<comment type="caution">
    <text evidence="2">The sequence shown here is derived from an EMBL/GenBank/DDBJ whole genome shotgun (WGS) entry which is preliminary data.</text>
</comment>
<dbReference type="Proteomes" id="UP000660262">
    <property type="component" value="Unassembled WGS sequence"/>
</dbReference>
<accession>A0A830HHH4</accession>
<evidence type="ECO:0000313" key="3">
    <source>
        <dbReference type="Proteomes" id="UP000660262"/>
    </source>
</evidence>
<reference evidence="2" key="1">
    <citation type="submission" date="2020-10" db="EMBL/GenBank/DDBJ databases">
        <title>Unveiling of a novel bifunctional photoreceptor, Dualchrome1, isolated from a cosmopolitan green alga.</title>
        <authorList>
            <person name="Suzuki S."/>
            <person name="Kawachi M."/>
        </authorList>
    </citation>
    <scope>NUCLEOTIDE SEQUENCE</scope>
    <source>
        <strain evidence="2">NIES 2893</strain>
    </source>
</reference>
<gene>
    <name evidence="2" type="ORF">PPROV_000503200</name>
</gene>
<dbReference type="AlphaFoldDB" id="A0A830HHH4"/>
<dbReference type="EMBL" id="BNJQ01000012">
    <property type="protein sequence ID" value="GHP06285.1"/>
    <property type="molecule type" value="Genomic_DNA"/>
</dbReference>